<accession>A0A4Y9XYK2</accession>
<gene>
    <name evidence="2" type="ORF">EVG20_g9673</name>
</gene>
<sequence>MPSFDTQLDSERPCLFSRGCFATWSMLLRNGARILDENKLCFTLAVSSWTGYASFVIPKYRTTLLADDLTGSPHLISFELAVNVANSISKPSHEPTAPPMFYAPAQDMQRPTHPRLHVRDVRDAHTVFEAVRQGILRPVERRLNEVERSMFIRSGAIFVWEESEDDLGLKRWTDGRVWSQSRMREPYLFYDEKLPSDERSPNETPPRTTGNFRFVDGISRSGATSPALSHYDRSEQHPTGLVKQAYSAWVLGQPNTKPRKWHLTAYFTYADLPCIPTIDQETSLRGVTVPAGMYRSGKARSRNSDADSSRSPGATIPRSFSPPPRSGSSMGHATRGGGAELGFAIFVHSDRVFPAGFSWG</sequence>
<evidence type="ECO:0000313" key="2">
    <source>
        <dbReference type="EMBL" id="TFY54513.1"/>
    </source>
</evidence>
<keyword evidence="3" id="KW-1185">Reference proteome</keyword>
<dbReference type="PANTHER" id="PTHR28027">
    <property type="entry name" value="TRANSCRIPTIONAL REGULATOR MIT1"/>
    <property type="match status" value="1"/>
</dbReference>
<dbReference type="Proteomes" id="UP000298327">
    <property type="component" value="Unassembled WGS sequence"/>
</dbReference>
<dbReference type="InterPro" id="IPR018608">
    <property type="entry name" value="Gti1/Pac2"/>
</dbReference>
<protein>
    <recommendedName>
        <fullName evidence="4">cAMP-independent regulatory protein pac2</fullName>
    </recommendedName>
</protein>
<organism evidence="2 3">
    <name type="scientific">Dentipellis fragilis</name>
    <dbReference type="NCBI Taxonomy" id="205917"/>
    <lineage>
        <taxon>Eukaryota</taxon>
        <taxon>Fungi</taxon>
        <taxon>Dikarya</taxon>
        <taxon>Basidiomycota</taxon>
        <taxon>Agaricomycotina</taxon>
        <taxon>Agaricomycetes</taxon>
        <taxon>Russulales</taxon>
        <taxon>Hericiaceae</taxon>
        <taxon>Dentipellis</taxon>
    </lineage>
</organism>
<reference evidence="2 3" key="1">
    <citation type="submission" date="2019-02" db="EMBL/GenBank/DDBJ databases">
        <title>Genome sequencing of the rare red list fungi Dentipellis fragilis.</title>
        <authorList>
            <person name="Buettner E."/>
            <person name="Kellner H."/>
        </authorList>
    </citation>
    <scope>NUCLEOTIDE SEQUENCE [LARGE SCALE GENOMIC DNA]</scope>
    <source>
        <strain evidence="2 3">DSM 105465</strain>
    </source>
</reference>
<feature type="region of interest" description="Disordered" evidence="1">
    <location>
        <begin position="295"/>
        <end position="334"/>
    </location>
</feature>
<evidence type="ECO:0000313" key="3">
    <source>
        <dbReference type="Proteomes" id="UP000298327"/>
    </source>
</evidence>
<dbReference type="GO" id="GO:0003677">
    <property type="term" value="F:DNA binding"/>
    <property type="evidence" value="ECO:0007669"/>
    <property type="project" value="TreeGrafter"/>
</dbReference>
<dbReference type="PANTHER" id="PTHR28027:SF1">
    <property type="entry name" value="CAMP INDEPENDENT REGULATORY PROTEIN (AFU_ORTHOLOGUE AFUA_3G09640)"/>
    <property type="match status" value="1"/>
</dbReference>
<evidence type="ECO:0000256" key="1">
    <source>
        <dbReference type="SAM" id="MobiDB-lite"/>
    </source>
</evidence>
<dbReference type="EMBL" id="SEOQ01001018">
    <property type="protein sequence ID" value="TFY54513.1"/>
    <property type="molecule type" value="Genomic_DNA"/>
</dbReference>
<name>A0A4Y9XYK2_9AGAM</name>
<comment type="caution">
    <text evidence="2">The sequence shown here is derived from an EMBL/GenBank/DDBJ whole genome shotgun (WGS) entry which is preliminary data.</text>
</comment>
<dbReference type="AlphaFoldDB" id="A0A4Y9XYK2"/>
<dbReference type="Pfam" id="PF09729">
    <property type="entry name" value="Gti1_Pac2"/>
    <property type="match status" value="1"/>
</dbReference>
<proteinExistence type="predicted"/>
<feature type="region of interest" description="Disordered" evidence="1">
    <location>
        <begin position="194"/>
        <end position="216"/>
    </location>
</feature>
<evidence type="ECO:0008006" key="4">
    <source>
        <dbReference type="Google" id="ProtNLM"/>
    </source>
</evidence>
<dbReference type="OrthoDB" id="5572844at2759"/>